<dbReference type="RefSeq" id="WP_146825895.1">
    <property type="nucleotide sequence ID" value="NZ_BAAAYQ010000001.1"/>
</dbReference>
<keyword evidence="1 3" id="KW-0378">Hydrolase</keyword>
<sequence length="278" mass="30012">MSTVRVGDLAFDVDVLGPEDGTPVVLLHGWPQDRRSWRAVAERLVAEGLRVVVPDQRGYSAGARPEGVEHYRAELLARDVVDIAAALGHDRFHLVGHDWGAAVSWVVATGHADHVLSLTAVSVPHLTAYNEALATDPDQQQRGAYIGLLRKPGKAEEILLEGDGMRLRAMYGGDVEREDEDGYIAHLSEPGALTATLNWYRAMGADLASTPAVTVPTTFVWGASDLAIGRYGAERCGDHVSADYRFVEVDGGHWLPDTHPDLLASEVLARVRSAADPA</sequence>
<dbReference type="Proteomes" id="UP000321769">
    <property type="component" value="Unassembled WGS sequence"/>
</dbReference>
<name>A0A512HSS1_9ACTN</name>
<evidence type="ECO:0000256" key="1">
    <source>
        <dbReference type="ARBA" id="ARBA00022801"/>
    </source>
</evidence>
<dbReference type="InterPro" id="IPR000639">
    <property type="entry name" value="Epox_hydrolase-like"/>
</dbReference>
<evidence type="ECO:0000313" key="3">
    <source>
        <dbReference type="EMBL" id="GEO88508.1"/>
    </source>
</evidence>
<dbReference type="AlphaFoldDB" id="A0A512HSS1"/>
<dbReference type="EMBL" id="BJZQ01000002">
    <property type="protein sequence ID" value="GEO88508.1"/>
    <property type="molecule type" value="Genomic_DNA"/>
</dbReference>
<dbReference type="GO" id="GO:0016787">
    <property type="term" value="F:hydrolase activity"/>
    <property type="evidence" value="ECO:0007669"/>
    <property type="project" value="UniProtKB-KW"/>
</dbReference>
<dbReference type="InterPro" id="IPR000073">
    <property type="entry name" value="AB_hydrolase_1"/>
</dbReference>
<proteinExistence type="predicted"/>
<accession>A0A512HSS1</accession>
<evidence type="ECO:0000313" key="4">
    <source>
        <dbReference type="Proteomes" id="UP000321769"/>
    </source>
</evidence>
<dbReference type="SUPFAM" id="SSF53474">
    <property type="entry name" value="alpha/beta-Hydrolases"/>
    <property type="match status" value="1"/>
</dbReference>
<keyword evidence="4" id="KW-1185">Reference proteome</keyword>
<dbReference type="Pfam" id="PF00561">
    <property type="entry name" value="Abhydrolase_1"/>
    <property type="match status" value="1"/>
</dbReference>
<dbReference type="PRINTS" id="PR00412">
    <property type="entry name" value="EPOXHYDRLASE"/>
</dbReference>
<gene>
    <name evidence="3" type="ORF">AFL01nite_08350</name>
</gene>
<dbReference type="Gene3D" id="3.40.50.1820">
    <property type="entry name" value="alpha/beta hydrolase"/>
    <property type="match status" value="1"/>
</dbReference>
<evidence type="ECO:0000259" key="2">
    <source>
        <dbReference type="Pfam" id="PF00561"/>
    </source>
</evidence>
<organism evidence="3 4">
    <name type="scientific">Aeromicrobium flavum</name>
    <dbReference type="NCBI Taxonomy" id="416568"/>
    <lineage>
        <taxon>Bacteria</taxon>
        <taxon>Bacillati</taxon>
        <taxon>Actinomycetota</taxon>
        <taxon>Actinomycetes</taxon>
        <taxon>Propionibacteriales</taxon>
        <taxon>Nocardioidaceae</taxon>
        <taxon>Aeromicrobium</taxon>
    </lineage>
</organism>
<dbReference type="PANTHER" id="PTHR43329">
    <property type="entry name" value="EPOXIDE HYDROLASE"/>
    <property type="match status" value="1"/>
</dbReference>
<protein>
    <submittedName>
        <fullName evidence="3">Epoxide hydrolase</fullName>
    </submittedName>
</protein>
<reference evidence="3 4" key="1">
    <citation type="submission" date="2019-07" db="EMBL/GenBank/DDBJ databases">
        <title>Whole genome shotgun sequence of Aeromicrobium flavum NBRC 107625.</title>
        <authorList>
            <person name="Hosoyama A."/>
            <person name="Uohara A."/>
            <person name="Ohji S."/>
            <person name="Ichikawa N."/>
        </authorList>
    </citation>
    <scope>NUCLEOTIDE SEQUENCE [LARGE SCALE GENOMIC DNA]</scope>
    <source>
        <strain evidence="3 4">NBRC 107625</strain>
    </source>
</reference>
<dbReference type="OrthoDB" id="2987348at2"/>
<comment type="caution">
    <text evidence="3">The sequence shown here is derived from an EMBL/GenBank/DDBJ whole genome shotgun (WGS) entry which is preliminary data.</text>
</comment>
<dbReference type="InterPro" id="IPR029058">
    <property type="entry name" value="AB_hydrolase_fold"/>
</dbReference>
<feature type="domain" description="AB hydrolase-1" evidence="2">
    <location>
        <begin position="23"/>
        <end position="260"/>
    </location>
</feature>